<sequence>MKKFCYLALTMLLFACHSDKHSRFGNEDETTGAATTTSAKKKPAGKKTAASTTTAVPVVGERVSPGTVIRSGPKGDIIATLADYIPVHCAPLKDGWYPVSVDIDITGAEYTKPLFRKGRKLKVNGVEAGVLEKDIRLPVATNGEKMWANLSGYTEKKNIRGGTVIETALINYLRQHKDHREEDMQAFIHNFKLEEDKSLRPYTLYFNYESGIDDPSPLYRMVLVCQGKQLIGVVHSRPLDLAGTTTRRLQRNFSIHYFNGIEKSLQEDFATKFNKFIVSVD</sequence>
<proteinExistence type="predicted"/>
<evidence type="ECO:0000313" key="3">
    <source>
        <dbReference type="Proteomes" id="UP000659124"/>
    </source>
</evidence>
<evidence type="ECO:0008006" key="4">
    <source>
        <dbReference type="Google" id="ProtNLM"/>
    </source>
</evidence>
<name>A0ABR7TLQ2_9BACT</name>
<dbReference type="EMBL" id="JACVFC010000001">
    <property type="protein sequence ID" value="MBC9930432.1"/>
    <property type="molecule type" value="Genomic_DNA"/>
</dbReference>
<accession>A0ABR7TLQ2</accession>
<dbReference type="Proteomes" id="UP000659124">
    <property type="component" value="Unassembled WGS sequence"/>
</dbReference>
<evidence type="ECO:0000256" key="1">
    <source>
        <dbReference type="SAM" id="MobiDB-lite"/>
    </source>
</evidence>
<organism evidence="2 3">
    <name type="scientific">Chitinophaga qingshengii</name>
    <dbReference type="NCBI Taxonomy" id="1569794"/>
    <lineage>
        <taxon>Bacteria</taxon>
        <taxon>Pseudomonadati</taxon>
        <taxon>Bacteroidota</taxon>
        <taxon>Chitinophagia</taxon>
        <taxon>Chitinophagales</taxon>
        <taxon>Chitinophagaceae</taxon>
        <taxon>Chitinophaga</taxon>
    </lineage>
</organism>
<gene>
    <name evidence="2" type="ORF">ICL07_08590</name>
</gene>
<evidence type="ECO:0000313" key="2">
    <source>
        <dbReference type="EMBL" id="MBC9930432.1"/>
    </source>
</evidence>
<dbReference type="RefSeq" id="WP_188087505.1">
    <property type="nucleotide sequence ID" value="NZ_JACVFC010000001.1"/>
</dbReference>
<keyword evidence="3" id="KW-1185">Reference proteome</keyword>
<dbReference type="PROSITE" id="PS51257">
    <property type="entry name" value="PROKAR_LIPOPROTEIN"/>
    <property type="match status" value="1"/>
</dbReference>
<reference evidence="2 3" key="1">
    <citation type="submission" date="2020-09" db="EMBL/GenBank/DDBJ databases">
        <title>Genome sequences of type strains of Chitinophaga qingshengii and Chitinophaga varians.</title>
        <authorList>
            <person name="Kittiwongwattana C."/>
        </authorList>
    </citation>
    <scope>NUCLEOTIDE SEQUENCE [LARGE SCALE GENOMIC DNA]</scope>
    <source>
        <strain evidence="2 3">JCM 30026</strain>
    </source>
</reference>
<protein>
    <recommendedName>
        <fullName evidence="4">SH3 domain-containing protein</fullName>
    </recommendedName>
</protein>
<feature type="region of interest" description="Disordered" evidence="1">
    <location>
        <begin position="23"/>
        <end position="53"/>
    </location>
</feature>
<comment type="caution">
    <text evidence="2">The sequence shown here is derived from an EMBL/GenBank/DDBJ whole genome shotgun (WGS) entry which is preliminary data.</text>
</comment>